<dbReference type="EMBL" id="AP014569">
    <property type="protein sequence ID" value="BAO82785.1"/>
    <property type="molecule type" value="Genomic_DNA"/>
</dbReference>
<feature type="signal peptide" evidence="1">
    <location>
        <begin position="1"/>
        <end position="26"/>
    </location>
</feature>
<accession>A0A060NN34</accession>
<keyword evidence="3" id="KW-1185">Reference proteome</keyword>
<dbReference type="KEGG" id="cbab:SMCB_0557"/>
<dbReference type="Proteomes" id="UP000066014">
    <property type="component" value="Chromosome"/>
</dbReference>
<proteinExistence type="predicted"/>
<protein>
    <recommendedName>
        <fullName evidence="4">DUF3299 domain-containing protein</fullName>
    </recommendedName>
</protein>
<dbReference type="RefSeq" id="WP_052468383.1">
    <property type="nucleotide sequence ID" value="NZ_AP014569.1"/>
</dbReference>
<dbReference type="STRING" id="1458426.SMCB_0557"/>
<evidence type="ECO:0000256" key="1">
    <source>
        <dbReference type="SAM" id="SignalP"/>
    </source>
</evidence>
<organism evidence="2 3">
    <name type="scientific">Serpentinimonas maccroryi</name>
    <dbReference type="NCBI Taxonomy" id="1458426"/>
    <lineage>
        <taxon>Bacteria</taxon>
        <taxon>Pseudomonadati</taxon>
        <taxon>Pseudomonadota</taxon>
        <taxon>Betaproteobacteria</taxon>
        <taxon>Burkholderiales</taxon>
        <taxon>Comamonadaceae</taxon>
        <taxon>Serpentinimonas</taxon>
    </lineage>
</organism>
<evidence type="ECO:0008006" key="4">
    <source>
        <dbReference type="Google" id="ProtNLM"/>
    </source>
</evidence>
<evidence type="ECO:0000313" key="2">
    <source>
        <dbReference type="EMBL" id="BAO82785.1"/>
    </source>
</evidence>
<dbReference type="InterPro" id="IPR021727">
    <property type="entry name" value="DUF3299"/>
</dbReference>
<dbReference type="Pfam" id="PF11736">
    <property type="entry name" value="DUF3299"/>
    <property type="match status" value="1"/>
</dbReference>
<gene>
    <name evidence="2" type="ORF">SMCB_0557</name>
</gene>
<reference evidence="2 3" key="1">
    <citation type="journal article" date="2014" name="Nat. Commun.">
        <title>Physiological and genomic features of highly alkaliphilic hydrogen-utilizing Betaproteobacteria from a continental serpentinizing site.</title>
        <authorList>
            <person name="Suzuki S."/>
            <person name="Kuenen J.G."/>
            <person name="Schipper K."/>
            <person name="van der Velde S."/>
            <person name="Ishii S."/>
            <person name="Wu A."/>
            <person name="Sorokin D.Y."/>
            <person name="Tenney A."/>
            <person name="Meng X.Y."/>
            <person name="Morrill P.L."/>
            <person name="Kamagata Y."/>
            <person name="Muyzer G."/>
            <person name="Nealson K.H."/>
        </authorList>
    </citation>
    <scope>NUCLEOTIDE SEQUENCE [LARGE SCALE GENOMIC DNA]</scope>
    <source>
        <strain evidence="2 3">B1</strain>
    </source>
</reference>
<dbReference type="PROSITE" id="PS51318">
    <property type="entry name" value="TAT"/>
    <property type="match status" value="1"/>
</dbReference>
<evidence type="ECO:0000313" key="3">
    <source>
        <dbReference type="Proteomes" id="UP000066014"/>
    </source>
</evidence>
<feature type="chain" id="PRO_5001584385" description="DUF3299 domain-containing protein" evidence="1">
    <location>
        <begin position="27"/>
        <end position="203"/>
    </location>
</feature>
<sequence>MSTDKGLWLRRSWLRRIAALGATAIAAPVFGQNAPAAGAAGAPNAPAAPDAAGIPGAAGHPNPLAGGTGMGYHSPLSAFAPLPQRSDVVPWSTLADFTTRTERQRVVQVYSAAILALDQRTVRLQGFMTPLDPGTRQVHFLLSSVPLTCPFCTPGGPESLVQVRARRPIRYSMGAVVVEGRFHVLHNDSLGFFYRITQAIEVD</sequence>
<keyword evidence="1" id="KW-0732">Signal</keyword>
<dbReference type="Gene3D" id="2.40.50.870">
    <property type="entry name" value="Protein of unknown function (DUF3299)"/>
    <property type="match status" value="1"/>
</dbReference>
<dbReference type="InterPro" id="IPR006311">
    <property type="entry name" value="TAT_signal"/>
</dbReference>
<dbReference type="AlphaFoldDB" id="A0A060NN34"/>
<dbReference type="HOGENOM" id="CLU_117100_0_0_4"/>
<name>A0A060NN34_9BURK</name>